<dbReference type="Proteomes" id="UP000242450">
    <property type="component" value="Chromosome 9"/>
</dbReference>
<name>A0A212D0F6_CEREH</name>
<proteinExistence type="predicted"/>
<reference evidence="1 2" key="1">
    <citation type="journal article" date="2018" name="Mol. Genet. Genomics">
        <title>The red deer Cervus elaphus genome CerEla1.0: sequencing, annotating, genes, and chromosomes.</title>
        <authorList>
            <person name="Bana N.A."/>
            <person name="Nyiri A."/>
            <person name="Nagy J."/>
            <person name="Frank K."/>
            <person name="Nagy T."/>
            <person name="Steger V."/>
            <person name="Schiller M."/>
            <person name="Lakatos P."/>
            <person name="Sugar L."/>
            <person name="Horn P."/>
            <person name="Barta E."/>
            <person name="Orosz L."/>
        </authorList>
    </citation>
    <scope>NUCLEOTIDE SEQUENCE [LARGE SCALE GENOMIC DNA]</scope>
    <source>
        <strain evidence="1">Hungarian</strain>
    </source>
</reference>
<protein>
    <submittedName>
        <fullName evidence="1">Uncharacterized protein</fullName>
    </submittedName>
</protein>
<dbReference type="AlphaFoldDB" id="A0A212D0F6"/>
<gene>
    <name evidence="1" type="ORF">Celaphus_00003196</name>
</gene>
<sequence length="191" mass="20809">MHRGHSCELHAEHALVAIHPAHARQRHLREGHTSLGHCDTGLTVALPGGTAGHLAPRPRSPAQRWGRIRVRGTYIRCQHGVAGRGLVYRHGEAEGACPQAAVLQQWDPLRRDWGSDVGPDKGWEGWAWMGERRRGAHSKAHRSLQGRARPGLAADVVEATDRQGLAGVLARHVLHSHALNQVNKDLGIAGL</sequence>
<comment type="caution">
    <text evidence="1">The sequence shown here is derived from an EMBL/GenBank/DDBJ whole genome shotgun (WGS) entry which is preliminary data.</text>
</comment>
<evidence type="ECO:0000313" key="2">
    <source>
        <dbReference type="Proteomes" id="UP000242450"/>
    </source>
</evidence>
<dbReference type="EMBL" id="MKHE01000009">
    <property type="protein sequence ID" value="OWK11741.1"/>
    <property type="molecule type" value="Genomic_DNA"/>
</dbReference>
<keyword evidence="2" id="KW-1185">Reference proteome</keyword>
<evidence type="ECO:0000313" key="1">
    <source>
        <dbReference type="EMBL" id="OWK11741.1"/>
    </source>
</evidence>
<organism evidence="1 2">
    <name type="scientific">Cervus elaphus hippelaphus</name>
    <name type="common">European red deer</name>
    <dbReference type="NCBI Taxonomy" id="46360"/>
    <lineage>
        <taxon>Eukaryota</taxon>
        <taxon>Metazoa</taxon>
        <taxon>Chordata</taxon>
        <taxon>Craniata</taxon>
        <taxon>Vertebrata</taxon>
        <taxon>Euteleostomi</taxon>
        <taxon>Mammalia</taxon>
        <taxon>Eutheria</taxon>
        <taxon>Laurasiatheria</taxon>
        <taxon>Artiodactyla</taxon>
        <taxon>Ruminantia</taxon>
        <taxon>Pecora</taxon>
        <taxon>Cervidae</taxon>
        <taxon>Cervinae</taxon>
        <taxon>Cervus</taxon>
    </lineage>
</organism>
<accession>A0A212D0F6</accession>